<reference evidence="4 7" key="5">
    <citation type="submission" date="2023-02" db="EMBL/GenBank/DDBJ databases">
        <title>Comparative genomics and fermentation flavor characterization of five lactic acid bacteria reveal flavor biosynthesis metabolic pathways in fermented muskmelon puree.</title>
        <authorList>
            <person name="Yuan L."/>
            <person name="Li M."/>
            <person name="Xu X."/>
            <person name="Lao F."/>
            <person name="Wu J."/>
        </authorList>
    </citation>
    <scope>NUCLEOTIDE SEQUENCE [LARGE SCALE GENOMIC DNA]</scope>
    <source>
        <strain evidence="4 7">Ca-4</strain>
    </source>
</reference>
<dbReference type="Proteomes" id="UP001194632">
    <property type="component" value="Unassembled WGS sequence"/>
</dbReference>
<evidence type="ECO:0000313" key="1">
    <source>
        <dbReference type="EMBL" id="KAF0414105.1"/>
    </source>
</evidence>
<dbReference type="EMBL" id="CP118739">
    <property type="protein sequence ID" value="WEA56633.1"/>
    <property type="molecule type" value="Genomic_DNA"/>
</dbReference>
<evidence type="ECO:0000313" key="2">
    <source>
        <dbReference type="EMBL" id="MBF7114076.1"/>
    </source>
</evidence>
<name>A0A0R2HHN1_PEDPE</name>
<evidence type="ECO:0000313" key="7">
    <source>
        <dbReference type="Proteomes" id="UP001214131"/>
    </source>
</evidence>
<reference evidence="3" key="4">
    <citation type="submission" date="2020-11" db="EMBL/GenBank/DDBJ databases">
        <title>Antibiotic susceptibility profiles of Pediococcus pentosaceus from various origins and their implications for the safety assessment of strains with food-technology applications.</title>
        <authorList>
            <person name="Shani N."/>
            <person name="Oberhaensli S."/>
            <person name="Arias E."/>
        </authorList>
    </citation>
    <scope>NUCLEOTIDE SEQUENCE</scope>
    <source>
        <strain evidence="3">FAM 19164</strain>
        <strain evidence="2">FAM 24207</strain>
    </source>
</reference>
<organism evidence="3 6">
    <name type="scientific">Pediococcus pentosaceus</name>
    <dbReference type="NCBI Taxonomy" id="1255"/>
    <lineage>
        <taxon>Bacteria</taxon>
        <taxon>Bacillati</taxon>
        <taxon>Bacillota</taxon>
        <taxon>Bacilli</taxon>
        <taxon>Lactobacillales</taxon>
        <taxon>Lactobacillaceae</taxon>
        <taxon>Pediococcus</taxon>
    </lineage>
</organism>
<keyword evidence="5" id="KW-1185">Reference proteome</keyword>
<reference evidence="1" key="2">
    <citation type="submission" date="2019-12" db="EMBL/GenBank/DDBJ databases">
        <title>SpeciesPrimer: A bioinformatics pipeline dedicated to the design of qPCR primers for the quantification of bacterial species.</title>
        <authorList>
            <person name="Dreier M."/>
            <person name="Berthoud H."/>
            <person name="Shani N."/>
            <person name="Wechsler D."/>
            <person name="Junier P."/>
        </authorList>
    </citation>
    <scope>NUCLEOTIDE SEQUENCE</scope>
    <source>
        <strain evidence="1">FAM13073</strain>
    </source>
</reference>
<gene>
    <name evidence="1" type="ORF">GBO79_04365</name>
    <name evidence="2" type="ORF">ITQ90_00715</name>
    <name evidence="3" type="ORF">ITQ97_03710</name>
    <name evidence="4" type="ORF">PWB86_05375</name>
</gene>
<reference evidence="1 5" key="1">
    <citation type="submission" date="2019-10" db="EMBL/GenBank/DDBJ databases">
        <authorList>
            <person name="Irmler S."/>
            <person name="Berthoud H."/>
            <person name="Roetschi A."/>
            <person name="Arias E."/>
            <person name="Shani N."/>
            <person name="Wuethrich D."/>
            <person name="Bruggmann R."/>
        </authorList>
    </citation>
    <scope>NUCLEOTIDE SEQUENCE [LARGE SCALE GENOMIC DNA]</scope>
    <source>
        <strain evidence="1 5">FAM13073</strain>
    </source>
</reference>
<dbReference type="EMBL" id="WENB01000002">
    <property type="protein sequence ID" value="KAF0414105.1"/>
    <property type="molecule type" value="Genomic_DNA"/>
</dbReference>
<accession>A0A0R2HHN1</accession>
<dbReference type="Proteomes" id="UP000743107">
    <property type="component" value="Unassembled WGS sequence"/>
</dbReference>
<sequence length="88" mass="10409">MFKYLITQLQNASKVIYDGSQCRVFLMQAYQESIAIRPNLKSEQELALINRFYELNRELIELSDNRFNTKQLEYRKVIDELISAMQAA</sequence>
<proteinExistence type="predicted"/>
<evidence type="ECO:0000313" key="4">
    <source>
        <dbReference type="EMBL" id="WEA56633.1"/>
    </source>
</evidence>
<evidence type="ECO:0000313" key="3">
    <source>
        <dbReference type="EMBL" id="MBF7126926.1"/>
    </source>
</evidence>
<dbReference type="AlphaFoldDB" id="A0A0R2HHN1"/>
<dbReference type="EMBL" id="JADOFV010000002">
    <property type="protein sequence ID" value="MBF7126926.1"/>
    <property type="molecule type" value="Genomic_DNA"/>
</dbReference>
<protein>
    <submittedName>
        <fullName evidence="3">Uncharacterized protein</fullName>
    </submittedName>
</protein>
<dbReference type="OMA" id="KQMEYRA"/>
<dbReference type="GeneID" id="33062044"/>
<reference evidence="5" key="3">
    <citation type="submission" date="2020-03" db="EMBL/GenBank/DDBJ databases">
        <title>SpeciesPrimer: A bioinformatics pipeline dedicated to the design of qPCR primers for the quantification of bacterial species.</title>
        <authorList>
            <person name="Dreier M."/>
            <person name="Berthoud H."/>
            <person name="Shani N."/>
            <person name="Wechsler D."/>
            <person name="Junier P."/>
        </authorList>
    </citation>
    <scope>NUCLEOTIDE SEQUENCE [LARGE SCALE GENOMIC DNA]</scope>
    <source>
        <strain evidence="5">FAM13073</strain>
    </source>
</reference>
<accession>A0A8G0ZK16</accession>
<evidence type="ECO:0000313" key="5">
    <source>
        <dbReference type="Proteomes" id="UP000472573"/>
    </source>
</evidence>
<dbReference type="RefSeq" id="WP_002832884.1">
    <property type="nucleotide sequence ID" value="NZ_BEWQ01000001.1"/>
</dbReference>
<evidence type="ECO:0000313" key="6">
    <source>
        <dbReference type="Proteomes" id="UP000743107"/>
    </source>
</evidence>
<dbReference type="Proteomes" id="UP001214131">
    <property type="component" value="Chromosome"/>
</dbReference>
<dbReference type="EMBL" id="JADOFP010000001">
    <property type="protein sequence ID" value="MBF7114076.1"/>
    <property type="molecule type" value="Genomic_DNA"/>
</dbReference>
<dbReference type="Proteomes" id="UP000472573">
    <property type="component" value="Unassembled WGS sequence"/>
</dbReference>